<gene>
    <name evidence="12" type="ORF">Acaty_c0233</name>
</gene>
<dbReference type="InterPro" id="IPR051161">
    <property type="entry name" value="Mannose-6P_isomerase_type2"/>
</dbReference>
<dbReference type="Proteomes" id="UP000005522">
    <property type="component" value="Chromosome"/>
</dbReference>
<evidence type="ECO:0000259" key="10">
    <source>
        <dbReference type="Pfam" id="PF01050"/>
    </source>
</evidence>
<dbReference type="InterPro" id="IPR006375">
    <property type="entry name" value="Man1P_GuaTrfase/Man6P_Isoase"/>
</dbReference>
<comment type="catalytic activity">
    <reaction evidence="7">
        <text>alpha-D-mannose 1-phosphate + GTP + H(+) = GDP-alpha-D-mannose + diphosphate</text>
        <dbReference type="Rhea" id="RHEA:15229"/>
        <dbReference type="ChEBI" id="CHEBI:15378"/>
        <dbReference type="ChEBI" id="CHEBI:33019"/>
        <dbReference type="ChEBI" id="CHEBI:37565"/>
        <dbReference type="ChEBI" id="CHEBI:57527"/>
        <dbReference type="ChEBI" id="CHEBI:58409"/>
        <dbReference type="EC" id="2.7.7.13"/>
    </reaction>
</comment>
<dbReference type="PANTHER" id="PTHR46390:SF1">
    <property type="entry name" value="MANNOSE-1-PHOSPHATE GUANYLYLTRANSFERASE"/>
    <property type="match status" value="1"/>
</dbReference>
<dbReference type="GO" id="GO:0009298">
    <property type="term" value="P:GDP-mannose biosynthetic process"/>
    <property type="evidence" value="ECO:0007669"/>
    <property type="project" value="TreeGrafter"/>
</dbReference>
<dbReference type="Pfam" id="PF22640">
    <property type="entry name" value="ManC_GMP_beta-helix"/>
    <property type="match status" value="1"/>
</dbReference>
<proteinExistence type="inferred from homology"/>
<dbReference type="eggNOG" id="COG0662">
    <property type="taxonomic scope" value="Bacteria"/>
</dbReference>
<reference evidence="12 13" key="1">
    <citation type="journal article" date="2009" name="J. Bacteriol.">
        <title>Draft genome sequence of the extremely acidophilic bacterium Acidithiobacillus caldus ATCC 51756 reveals metabolic versatility in the genus Acidithiobacillus.</title>
        <authorList>
            <person name="Valdes J."/>
            <person name="Quatrini R."/>
            <person name="Hallberg K."/>
            <person name="Dopson M."/>
            <person name="Valenzuela P.D."/>
            <person name="Holmes D.S."/>
        </authorList>
    </citation>
    <scope>NUCLEOTIDE SEQUENCE [LARGE SCALE GENOMIC DNA]</scope>
    <source>
        <strain evidence="13">ATCC 51756 / DSM 8584 / KU</strain>
    </source>
</reference>
<dbReference type="RefSeq" id="WP_004870147.1">
    <property type="nucleotide sequence ID" value="NZ_CP005986.1"/>
</dbReference>
<dbReference type="eggNOG" id="COG0836">
    <property type="taxonomic scope" value="Bacteria"/>
</dbReference>
<dbReference type="Gene3D" id="2.60.120.10">
    <property type="entry name" value="Jelly Rolls"/>
    <property type="match status" value="1"/>
</dbReference>
<dbReference type="FunFam" id="3.90.550.10:FF:000046">
    <property type="entry name" value="Mannose-1-phosphate guanylyltransferase (GDP)"/>
    <property type="match status" value="1"/>
</dbReference>
<dbReference type="InterPro" id="IPR001538">
    <property type="entry name" value="Man6P_isomerase-2_C"/>
</dbReference>
<dbReference type="CDD" id="cd02213">
    <property type="entry name" value="cupin_PMI_typeII_C"/>
    <property type="match status" value="1"/>
</dbReference>
<dbReference type="InterPro" id="IPR049577">
    <property type="entry name" value="GMPP_N"/>
</dbReference>
<evidence type="ECO:0000256" key="8">
    <source>
        <dbReference type="RuleBase" id="RU004190"/>
    </source>
</evidence>
<comment type="similarity">
    <text evidence="1 8">Belongs to the mannose-6-phosphate isomerase type 2 family.</text>
</comment>
<sequence>MNAFIPVILSGGAGTRLWPLSRQSHPKPFLTLPDGENLLQKSLRRAAAIPDVQEILTVTNRDYYFQTRDAYDAVDSREGHRQLRYLLEPVGRNTAPAIAAAAWELQESFGPDTILLVLPADHLVQDLPSFLAAVEKARELAQAGYLVTFGITPGWPETGYGYIEAGEVLMAEGSVLGHRVRRFVEKPDLARAQSFLDAGGYSWNSGMFCLRAGIFLEELANHQPALSRALGQVLAHGRRQDDYLELPQSFAQLPDISVDYAVMEPTQRAAVVAGDFGWSDIGSWSAFGGLLEADAQGNQVVGEVVLEDAHGCIVHSSERLAALLGVEDLVIIDTPDALLIARKDRDQEVKKIVAELKRRGHESHALHRTAHRPWGTYTVLEEGPRFKIKRILVKPGAALSLQMHHHRSEHWIVVSGTAKIVNGDEERLIRTNESTYIPAGTPHRLINPGVIDLVMIEVQSGEYLGEDDIVRFEDRYGRTPA</sequence>
<feature type="domain" description="Nucleotidyl transferase" evidence="9">
    <location>
        <begin position="6"/>
        <end position="288"/>
    </location>
</feature>
<evidence type="ECO:0000256" key="2">
    <source>
        <dbReference type="ARBA" id="ARBA00012387"/>
    </source>
</evidence>
<dbReference type="GO" id="GO:0005525">
    <property type="term" value="F:GTP binding"/>
    <property type="evidence" value="ECO:0007669"/>
    <property type="project" value="UniProtKB-KW"/>
</dbReference>
<dbReference type="GO" id="GO:0004475">
    <property type="term" value="F:mannose-1-phosphate guanylyltransferase (GTP) activity"/>
    <property type="evidence" value="ECO:0007669"/>
    <property type="project" value="UniProtKB-EC"/>
</dbReference>
<dbReference type="InterPro" id="IPR014710">
    <property type="entry name" value="RmlC-like_jellyroll"/>
</dbReference>
<dbReference type="InterPro" id="IPR029044">
    <property type="entry name" value="Nucleotide-diphossugar_trans"/>
</dbReference>
<protein>
    <recommendedName>
        <fullName evidence="2">mannose-1-phosphate guanylyltransferase</fullName>
        <ecNumber evidence="2">2.7.7.13</ecNumber>
    </recommendedName>
</protein>
<dbReference type="EMBL" id="CP005986">
    <property type="protein sequence ID" value="AIA54124.1"/>
    <property type="molecule type" value="Genomic_DNA"/>
</dbReference>
<keyword evidence="4 12" id="KW-0548">Nucleotidyltransferase</keyword>
<dbReference type="AlphaFoldDB" id="A0A059ZM35"/>
<dbReference type="Pfam" id="PF00483">
    <property type="entry name" value="NTP_transferase"/>
    <property type="match status" value="1"/>
</dbReference>
<feature type="domain" description="MannoseP isomerase/GMP-like beta-helix" evidence="11">
    <location>
        <begin position="302"/>
        <end position="356"/>
    </location>
</feature>
<dbReference type="Pfam" id="PF01050">
    <property type="entry name" value="MannoseP_isomer"/>
    <property type="match status" value="1"/>
</dbReference>
<dbReference type="SUPFAM" id="SSF51182">
    <property type="entry name" value="RmlC-like cupins"/>
    <property type="match status" value="1"/>
</dbReference>
<dbReference type="FunFam" id="2.60.120.10:FF:000032">
    <property type="entry name" value="Mannose-1-phosphate guanylyltransferase/mannose-6-phosphate isomerase"/>
    <property type="match status" value="1"/>
</dbReference>
<evidence type="ECO:0000259" key="11">
    <source>
        <dbReference type="Pfam" id="PF22640"/>
    </source>
</evidence>
<dbReference type="HOGENOM" id="CLU_035527_1_0_6"/>
<dbReference type="NCBIfam" id="TIGR01479">
    <property type="entry name" value="GMP_PMI"/>
    <property type="match status" value="1"/>
</dbReference>
<evidence type="ECO:0000256" key="5">
    <source>
        <dbReference type="ARBA" id="ARBA00022741"/>
    </source>
</evidence>
<evidence type="ECO:0000256" key="6">
    <source>
        <dbReference type="ARBA" id="ARBA00023134"/>
    </source>
</evidence>
<dbReference type="GO" id="GO:0000271">
    <property type="term" value="P:polysaccharide biosynthetic process"/>
    <property type="evidence" value="ECO:0007669"/>
    <property type="project" value="InterPro"/>
</dbReference>
<dbReference type="SUPFAM" id="SSF53448">
    <property type="entry name" value="Nucleotide-diphospho-sugar transferases"/>
    <property type="match status" value="1"/>
</dbReference>
<organism evidence="12 13">
    <name type="scientific">Acidithiobacillus caldus (strain ATCC 51756 / DSM 8584 / KU)</name>
    <dbReference type="NCBI Taxonomy" id="637389"/>
    <lineage>
        <taxon>Bacteria</taxon>
        <taxon>Pseudomonadati</taxon>
        <taxon>Pseudomonadota</taxon>
        <taxon>Acidithiobacillia</taxon>
        <taxon>Acidithiobacillales</taxon>
        <taxon>Acidithiobacillaceae</taxon>
        <taxon>Acidithiobacillus</taxon>
    </lineage>
</organism>
<evidence type="ECO:0000256" key="4">
    <source>
        <dbReference type="ARBA" id="ARBA00022695"/>
    </source>
</evidence>
<keyword evidence="6" id="KW-0342">GTP-binding</keyword>
<dbReference type="InterPro" id="IPR011051">
    <property type="entry name" value="RmlC_Cupin_sf"/>
</dbReference>
<keyword evidence="5" id="KW-0547">Nucleotide-binding</keyword>
<evidence type="ECO:0000256" key="1">
    <source>
        <dbReference type="ARBA" id="ARBA00006115"/>
    </source>
</evidence>
<evidence type="ECO:0000313" key="13">
    <source>
        <dbReference type="Proteomes" id="UP000005522"/>
    </source>
</evidence>
<name>A0A059ZM35_ACICK</name>
<dbReference type="PANTHER" id="PTHR46390">
    <property type="entry name" value="MANNOSE-1-PHOSPHATE GUANYLYLTRANSFERASE"/>
    <property type="match status" value="1"/>
</dbReference>
<evidence type="ECO:0000259" key="9">
    <source>
        <dbReference type="Pfam" id="PF00483"/>
    </source>
</evidence>
<evidence type="ECO:0000256" key="7">
    <source>
        <dbReference type="ARBA" id="ARBA00047343"/>
    </source>
</evidence>
<accession>A0A059ZM35</accession>
<dbReference type="InterPro" id="IPR005835">
    <property type="entry name" value="NTP_transferase_dom"/>
</dbReference>
<evidence type="ECO:0000256" key="3">
    <source>
        <dbReference type="ARBA" id="ARBA00022679"/>
    </source>
</evidence>
<dbReference type="KEGG" id="acz:Acaty_c0233"/>
<dbReference type="Gene3D" id="3.90.550.10">
    <property type="entry name" value="Spore Coat Polysaccharide Biosynthesis Protein SpsA, Chain A"/>
    <property type="match status" value="1"/>
</dbReference>
<dbReference type="CDD" id="cd02509">
    <property type="entry name" value="GDP-M1P_Guanylyltransferase"/>
    <property type="match status" value="1"/>
</dbReference>
<dbReference type="InterPro" id="IPR054566">
    <property type="entry name" value="ManC/GMP-like_b-helix"/>
</dbReference>
<evidence type="ECO:0000313" key="12">
    <source>
        <dbReference type="EMBL" id="AIA54124.1"/>
    </source>
</evidence>
<dbReference type="EC" id="2.7.7.13" evidence="2"/>
<feature type="domain" description="Mannose-6-phosphate isomerase type II C-terminal" evidence="10">
    <location>
        <begin position="360"/>
        <end position="474"/>
    </location>
</feature>
<keyword evidence="3 12" id="KW-0808">Transferase</keyword>